<organism evidence="4 5">
    <name type="scientific">Desulfobacter hydrogenophilus</name>
    <dbReference type="NCBI Taxonomy" id="2291"/>
    <lineage>
        <taxon>Bacteria</taxon>
        <taxon>Pseudomonadati</taxon>
        <taxon>Thermodesulfobacteriota</taxon>
        <taxon>Desulfobacteria</taxon>
        <taxon>Desulfobacterales</taxon>
        <taxon>Desulfobacteraceae</taxon>
        <taxon>Desulfobacter</taxon>
    </lineage>
</organism>
<feature type="domain" description="Thioesterase" evidence="2">
    <location>
        <begin position="41"/>
        <end position="111"/>
    </location>
</feature>
<dbReference type="NCBIfam" id="TIGR00369">
    <property type="entry name" value="unchar_dom_1"/>
    <property type="match status" value="1"/>
</dbReference>
<keyword evidence="1" id="KW-0378">Hydrolase</keyword>
<evidence type="ECO:0000313" key="4">
    <source>
        <dbReference type="EMBL" id="RAM01574.1"/>
    </source>
</evidence>
<dbReference type="Gene3D" id="3.10.129.10">
    <property type="entry name" value="Hotdog Thioesterase"/>
    <property type="match status" value="1"/>
</dbReference>
<dbReference type="PANTHER" id="PTHR42856:SF1">
    <property type="entry name" value="ACYL-COENZYME A THIOESTERASE PAAI"/>
    <property type="match status" value="1"/>
</dbReference>
<dbReference type="SUPFAM" id="SSF54637">
    <property type="entry name" value="Thioesterase/thiol ester dehydrase-isomerase"/>
    <property type="match status" value="1"/>
</dbReference>
<dbReference type="OrthoDB" id="5323777at2"/>
<dbReference type="InterPro" id="IPR003736">
    <property type="entry name" value="PAAI_dom"/>
</dbReference>
<keyword evidence="6" id="KW-1185">Reference proteome</keyword>
<reference evidence="4 5" key="1">
    <citation type="submission" date="2018-06" db="EMBL/GenBank/DDBJ databases">
        <title>Complete Genome Sequence of Desulfobacter hydrogenophilus (DSM3380).</title>
        <authorList>
            <person name="Marietou A."/>
            <person name="Schreiber L."/>
            <person name="Marshall I."/>
            <person name="Jorgensen B."/>
        </authorList>
    </citation>
    <scope>NUCLEOTIDE SEQUENCE [LARGE SCALE GENOMIC DNA]</scope>
    <source>
        <strain evidence="4 5">DSM 3380</strain>
    </source>
</reference>
<dbReference type="Proteomes" id="UP000293902">
    <property type="component" value="Chromosome"/>
</dbReference>
<dbReference type="InterPro" id="IPR006683">
    <property type="entry name" value="Thioestr_dom"/>
</dbReference>
<name>A0A328FA88_9BACT</name>
<dbReference type="EMBL" id="CP036313">
    <property type="protein sequence ID" value="QBH14137.1"/>
    <property type="molecule type" value="Genomic_DNA"/>
</dbReference>
<dbReference type="RefSeq" id="WP_111957418.1">
    <property type="nucleotide sequence ID" value="NZ_CP036313.1"/>
</dbReference>
<evidence type="ECO:0000313" key="5">
    <source>
        <dbReference type="Proteomes" id="UP000248798"/>
    </source>
</evidence>
<dbReference type="GO" id="GO:0016289">
    <property type="term" value="F:acyl-CoA hydrolase activity"/>
    <property type="evidence" value="ECO:0007669"/>
    <property type="project" value="TreeGrafter"/>
</dbReference>
<sequence>MDIITHQLIDNELCGKPVMVENGKSRVECTTTPRMAADDSGLVHGGFIFGLADYAAMLAVNHPNVVLGGADVKFLKPVKAGESVYAQASVTSVSGKMQIVSVAVKREDEVVFKGDFSCFILEKHVLG</sequence>
<evidence type="ECO:0000259" key="2">
    <source>
        <dbReference type="Pfam" id="PF03061"/>
    </source>
</evidence>
<proteinExistence type="predicted"/>
<dbReference type="EMBL" id="QLNI01000025">
    <property type="protein sequence ID" value="RAM01574.1"/>
    <property type="molecule type" value="Genomic_DNA"/>
</dbReference>
<gene>
    <name evidence="4" type="ORF">DO021_13205</name>
    <name evidence="3" type="ORF">EYB58_15180</name>
</gene>
<dbReference type="Pfam" id="PF03061">
    <property type="entry name" value="4HBT"/>
    <property type="match status" value="1"/>
</dbReference>
<dbReference type="InterPro" id="IPR052723">
    <property type="entry name" value="Acyl-CoA_thioesterase_PaaI"/>
</dbReference>
<evidence type="ECO:0000313" key="3">
    <source>
        <dbReference type="EMBL" id="QBH14137.1"/>
    </source>
</evidence>
<dbReference type="CDD" id="cd03443">
    <property type="entry name" value="PaaI_thioesterase"/>
    <property type="match status" value="1"/>
</dbReference>
<accession>A0A328FA88</accession>
<evidence type="ECO:0000313" key="6">
    <source>
        <dbReference type="Proteomes" id="UP000293902"/>
    </source>
</evidence>
<reference evidence="3 6" key="2">
    <citation type="submission" date="2019-02" db="EMBL/GenBank/DDBJ databases">
        <title>Complete genome sequence of Desulfobacter hydrogenophilus AcRS1.</title>
        <authorList>
            <person name="Marietou A."/>
            <person name="Lund M.B."/>
            <person name="Marshall I.P.G."/>
            <person name="Schreiber L."/>
            <person name="Jorgensen B."/>
        </authorList>
    </citation>
    <scope>NUCLEOTIDE SEQUENCE [LARGE SCALE GENOMIC DNA]</scope>
    <source>
        <strain evidence="3 6">AcRS1</strain>
    </source>
</reference>
<dbReference type="PANTHER" id="PTHR42856">
    <property type="entry name" value="ACYL-COENZYME A THIOESTERASE PAAI"/>
    <property type="match status" value="1"/>
</dbReference>
<dbReference type="InterPro" id="IPR029069">
    <property type="entry name" value="HotDog_dom_sf"/>
</dbReference>
<protein>
    <submittedName>
        <fullName evidence="3 4">Thioesterase</fullName>
    </submittedName>
</protein>
<dbReference type="Proteomes" id="UP000248798">
    <property type="component" value="Unassembled WGS sequence"/>
</dbReference>
<dbReference type="AlphaFoldDB" id="A0A328FA88"/>
<evidence type="ECO:0000256" key="1">
    <source>
        <dbReference type="ARBA" id="ARBA00022801"/>
    </source>
</evidence>